<proteinExistence type="predicted"/>
<organism evidence="2 3">
    <name type="scientific">Rhodopirellula baltica (strain DSM 10527 / NCIMB 13988 / SH1)</name>
    <dbReference type="NCBI Taxonomy" id="243090"/>
    <lineage>
        <taxon>Bacteria</taxon>
        <taxon>Pseudomonadati</taxon>
        <taxon>Planctomycetota</taxon>
        <taxon>Planctomycetia</taxon>
        <taxon>Pirellulales</taxon>
        <taxon>Pirellulaceae</taxon>
        <taxon>Rhodopirellula</taxon>
    </lineage>
</organism>
<dbReference type="EMBL" id="BX294148">
    <property type="protein sequence ID" value="CAD75843.1"/>
    <property type="molecule type" value="Genomic_DNA"/>
</dbReference>
<accession>Q7UMR0</accession>
<keyword evidence="1" id="KW-0812">Transmembrane</keyword>
<protein>
    <submittedName>
        <fullName evidence="2">Uncharacterized protein</fullName>
    </submittedName>
</protein>
<evidence type="ECO:0000313" key="2">
    <source>
        <dbReference type="EMBL" id="CAD75843.1"/>
    </source>
</evidence>
<dbReference type="PATRIC" id="fig|243090.15.peg.4157"/>
<dbReference type="Proteomes" id="UP000001025">
    <property type="component" value="Chromosome"/>
</dbReference>
<gene>
    <name evidence="2" type="ordered locus">RB8652</name>
</gene>
<dbReference type="HOGENOM" id="CLU_1957832_0_0_0"/>
<dbReference type="eggNOG" id="ENOG5033CD5">
    <property type="taxonomic scope" value="Bacteria"/>
</dbReference>
<sequence>MKRRIEKRRSKRRHCKHSLPPAKTPIRSNVYCYNRRKLECNRMWRSLFLAVGIMMVILGVETMLIDSATVYAAADSSAVEFIDPGVTPAQTTKVWTPTERFPWVMLAVGAVVILYAITLPKRWGRSGD</sequence>
<feature type="transmembrane region" description="Helical" evidence="1">
    <location>
        <begin position="101"/>
        <end position="119"/>
    </location>
</feature>
<name>Q7UMR0_RHOBA</name>
<reference evidence="2 3" key="1">
    <citation type="journal article" date="2003" name="Proc. Natl. Acad. Sci. U.S.A.">
        <title>Complete genome sequence of the marine planctomycete Pirellula sp. strain 1.</title>
        <authorList>
            <person name="Gloeckner F.O."/>
            <person name="Kube M."/>
            <person name="Bauer M."/>
            <person name="Teeling H."/>
            <person name="Lombardot T."/>
            <person name="Ludwig W."/>
            <person name="Gade D."/>
            <person name="Beck A."/>
            <person name="Borzym K."/>
            <person name="Heitmann K."/>
            <person name="Rabus R."/>
            <person name="Schlesner H."/>
            <person name="Amann R."/>
            <person name="Reinhardt R."/>
        </authorList>
    </citation>
    <scope>NUCLEOTIDE SEQUENCE [LARGE SCALE GENOMIC DNA]</scope>
    <source>
        <strain evidence="3">DSM 10527 / NCIMB 13988 / SH1</strain>
    </source>
</reference>
<evidence type="ECO:0000256" key="1">
    <source>
        <dbReference type="SAM" id="Phobius"/>
    </source>
</evidence>
<feature type="transmembrane region" description="Helical" evidence="1">
    <location>
        <begin position="44"/>
        <end position="65"/>
    </location>
</feature>
<dbReference type="EnsemblBacteria" id="CAD75843">
    <property type="protein sequence ID" value="CAD75843"/>
    <property type="gene ID" value="RB8652"/>
</dbReference>
<dbReference type="STRING" id="243090.RB8652"/>
<dbReference type="KEGG" id="rba:RB8652"/>
<evidence type="ECO:0000313" key="3">
    <source>
        <dbReference type="Proteomes" id="UP000001025"/>
    </source>
</evidence>
<keyword evidence="1" id="KW-0472">Membrane</keyword>
<dbReference type="OrthoDB" id="280018at2"/>
<dbReference type="InParanoid" id="Q7UMR0"/>
<keyword evidence="3" id="KW-1185">Reference proteome</keyword>
<keyword evidence="1" id="KW-1133">Transmembrane helix</keyword>
<dbReference type="AlphaFoldDB" id="Q7UMR0"/>